<feature type="compositionally biased region" description="Polar residues" evidence="25">
    <location>
        <begin position="324"/>
        <end position="334"/>
    </location>
</feature>
<dbReference type="Pfam" id="PF01336">
    <property type="entry name" value="tRNA_anti-codon"/>
    <property type="match status" value="1"/>
</dbReference>
<keyword evidence="28" id="KW-1185">Reference proteome</keyword>
<dbReference type="GO" id="GO:0002276">
    <property type="term" value="P:basophil activation involved in immune response"/>
    <property type="evidence" value="ECO:0007669"/>
    <property type="project" value="TreeGrafter"/>
</dbReference>
<name>A0A493TBI3_ANAPP</name>
<evidence type="ECO:0000256" key="19">
    <source>
        <dbReference type="ARBA" id="ARBA00023146"/>
    </source>
</evidence>
<evidence type="ECO:0000313" key="28">
    <source>
        <dbReference type="Proteomes" id="UP000016666"/>
    </source>
</evidence>
<evidence type="ECO:0000256" key="15">
    <source>
        <dbReference type="ARBA" id="ARBA00022840"/>
    </source>
</evidence>
<protein>
    <recommendedName>
        <fullName evidence="7 24">Lysine--tRNA ligase</fullName>
        <ecNumber evidence="6 24">6.1.1.6</ecNumber>
    </recommendedName>
    <alternativeName>
        <fullName evidence="21 24">Lysyl-tRNA synthetase</fullName>
    </alternativeName>
</protein>
<evidence type="ECO:0000256" key="21">
    <source>
        <dbReference type="ARBA" id="ARBA00030563"/>
    </source>
</evidence>
<evidence type="ECO:0000256" key="24">
    <source>
        <dbReference type="RuleBase" id="RU003748"/>
    </source>
</evidence>
<dbReference type="Gene3D" id="2.40.50.140">
    <property type="entry name" value="Nucleic acid-binding proteins"/>
    <property type="match status" value="1"/>
</dbReference>
<keyword evidence="15" id="KW-0067">ATP-binding</keyword>
<dbReference type="HAMAP" id="MF_00252">
    <property type="entry name" value="Lys_tRNA_synth_class2"/>
    <property type="match status" value="1"/>
</dbReference>
<feature type="region of interest" description="Disordered" evidence="25">
    <location>
        <begin position="68"/>
        <end position="90"/>
    </location>
</feature>
<keyword evidence="11" id="KW-0597">Phosphoprotein</keyword>
<dbReference type="InterPro" id="IPR044136">
    <property type="entry name" value="Lys-tRNA-ligase_II_N"/>
</dbReference>
<dbReference type="InterPro" id="IPR012340">
    <property type="entry name" value="NA-bd_OB-fold"/>
</dbReference>
<dbReference type="InterPro" id="IPR018149">
    <property type="entry name" value="Lys-tRNA-synth_II_C"/>
</dbReference>
<evidence type="ECO:0000256" key="23">
    <source>
        <dbReference type="ARBA" id="ARBA00059215"/>
    </source>
</evidence>
<dbReference type="FunFam" id="2.40.50.140:FF:000050">
    <property type="entry name" value="Lysine--tRNA ligase"/>
    <property type="match status" value="1"/>
</dbReference>
<evidence type="ECO:0000256" key="8">
    <source>
        <dbReference type="ARBA" id="ARBA00022475"/>
    </source>
</evidence>
<feature type="region of interest" description="Disordered" evidence="25">
    <location>
        <begin position="858"/>
        <end position="886"/>
    </location>
</feature>
<organism evidence="27 28">
    <name type="scientific">Anas platyrhynchos platyrhynchos</name>
    <name type="common">Northern mallard</name>
    <dbReference type="NCBI Taxonomy" id="8840"/>
    <lineage>
        <taxon>Eukaryota</taxon>
        <taxon>Metazoa</taxon>
        <taxon>Chordata</taxon>
        <taxon>Craniata</taxon>
        <taxon>Vertebrata</taxon>
        <taxon>Euteleostomi</taxon>
        <taxon>Archelosauria</taxon>
        <taxon>Archosauria</taxon>
        <taxon>Dinosauria</taxon>
        <taxon>Saurischia</taxon>
        <taxon>Theropoda</taxon>
        <taxon>Coelurosauria</taxon>
        <taxon>Aves</taxon>
        <taxon>Neognathae</taxon>
        <taxon>Galloanserae</taxon>
        <taxon>Anseriformes</taxon>
        <taxon>Anatidae</taxon>
        <taxon>Anatinae</taxon>
        <taxon>Anas</taxon>
    </lineage>
</organism>
<dbReference type="InterPro" id="IPR002313">
    <property type="entry name" value="Lys-tRNA-ligase_II"/>
</dbReference>
<dbReference type="Pfam" id="PF00152">
    <property type="entry name" value="tRNA-synt_2"/>
    <property type="match status" value="1"/>
</dbReference>
<evidence type="ECO:0000256" key="10">
    <source>
        <dbReference type="ARBA" id="ARBA00022525"/>
    </source>
</evidence>
<evidence type="ECO:0000259" key="26">
    <source>
        <dbReference type="PROSITE" id="PS50862"/>
    </source>
</evidence>
<evidence type="ECO:0000256" key="6">
    <source>
        <dbReference type="ARBA" id="ARBA00013166"/>
    </source>
</evidence>
<dbReference type="GO" id="GO:0006430">
    <property type="term" value="P:lysyl-tRNA aminoacylation"/>
    <property type="evidence" value="ECO:0007669"/>
    <property type="project" value="InterPro"/>
</dbReference>
<reference evidence="27" key="2">
    <citation type="submission" date="2025-08" db="UniProtKB">
        <authorList>
            <consortium name="Ensembl"/>
        </authorList>
    </citation>
    <scope>IDENTIFICATION</scope>
</reference>
<feature type="compositionally biased region" description="Basic residues" evidence="25">
    <location>
        <begin position="251"/>
        <end position="265"/>
    </location>
</feature>
<evidence type="ECO:0000256" key="7">
    <source>
        <dbReference type="ARBA" id="ARBA00015745"/>
    </source>
</evidence>
<dbReference type="CDD" id="cd04322">
    <property type="entry name" value="LysRS_N"/>
    <property type="match status" value="1"/>
</dbReference>
<dbReference type="Proteomes" id="UP000016666">
    <property type="component" value="Chromosome 12"/>
</dbReference>
<evidence type="ECO:0000256" key="4">
    <source>
        <dbReference type="ARBA" id="ARBA00004613"/>
    </source>
</evidence>
<dbReference type="GeneTree" id="ENSGT01030000234618"/>
<dbReference type="SUPFAM" id="SSF55681">
    <property type="entry name" value="Class II aaRS and biotin synthetases"/>
    <property type="match status" value="1"/>
</dbReference>
<feature type="region of interest" description="Disordered" evidence="25">
    <location>
        <begin position="147"/>
        <end position="166"/>
    </location>
</feature>
<keyword evidence="13" id="KW-0808">Transferase</keyword>
<dbReference type="InterPro" id="IPR004364">
    <property type="entry name" value="Aa-tRNA-synt_II"/>
</dbReference>
<feature type="compositionally biased region" description="Basic and acidic residues" evidence="25">
    <location>
        <begin position="308"/>
        <end position="322"/>
    </location>
</feature>
<sequence length="950" mass="104937">MGKPLRGSQGCRAELALSGTAAAAAPPPAANAHLVAFKLPIRCLENAHASCALLLRLLGLCGKRRAMAAGPGPPPPPLPPGPIGRPLLTPAQRPQVPQVAVAHGLPGVPRQAGPLQLLPQRPAAHPPPAPPAHGLQQRRVLRLREGEAAARRGGGRRGRRGGQPEGLQRQALVALYALRHVLGGDGPAGRLLAGLRQEHGVRLLDAAQPPAARQQQGRQAQLGQPGPHVEAHRPPVVPQEQLPRAPCLRFPARRHRCPPARRRRATGSAAGGAKMAAAAERGCDVGDVEPRLSKNELKRRLKAERKIAEKEAKQKEQSEKHSNKPSLTSDSENNIGADEENLDPNQYYKIRSHAIQQLQGTNEDPYPHKFHVDLSLSDFIEKYSHLQPGDHLTDITVRVAGRIHAKRASGGKLIFYDLRGEGVKLQVMANSRLYKSEEEYFCINNKLRRGDIIGVEGNPGKTKKGELSIIPYEITLLSPCLHMLPHLHFGLKDKETRYRQRYLDLILNDYVRQKFITRAKIVTYIRSFLDELGFLEIETPMMNIIPGGAMARPFITYHNELDMNLYMRIAPELYHKMVVVGGLDRVYEIGRQFRNEGIDLTHNPEFTTCEFYMAYADYHDLMEITEKLLSGMVKHITGSYKITYHPDGQDGQAYEIDFTLPFRRISMVDELEKVLGVKFPSAESFETEETRRFFDDLCVARNVECPPPRTTARLLDRLVGEFLEVTCINPTFICDHPQIMSPLAKWHRTHRGLTERFELFVMKKEVCNAYTELNDPFRQRQLFEDQAKAKAAGDDEAMFIDENFCTALEYGLPPTAGWGMGIDRFAMFLTDSSNIKVSGSGGACCGRLESCHAVPPSGAREAAGVAPPPEAARAAERRSRPRAGAGPIRVAISRDFRGALRAGAWRALRVSLFAGGAALPRHEAGGQEEGGAARAACRRHLRVTPGAGRQ</sequence>
<feature type="compositionally biased region" description="Pro residues" evidence="25">
    <location>
        <begin position="71"/>
        <end position="83"/>
    </location>
</feature>
<dbReference type="PANTHER" id="PTHR42918:SF9">
    <property type="entry name" value="LYSINE--TRNA LIGASE"/>
    <property type="match status" value="1"/>
</dbReference>
<keyword evidence="17" id="KW-0007">Acetylation</keyword>
<reference evidence="27 28" key="1">
    <citation type="submission" date="2017-10" db="EMBL/GenBank/DDBJ databases">
        <title>A new Pekin duck reference genome.</title>
        <authorList>
            <person name="Hou Z.-C."/>
            <person name="Zhou Z.-K."/>
            <person name="Zhu F."/>
            <person name="Hou S.-S."/>
        </authorList>
    </citation>
    <scope>NUCLEOTIDE SEQUENCE [LARGE SCALE GENOMIC DNA]</scope>
</reference>
<accession>A0A493TBI3</accession>
<dbReference type="InterPro" id="IPR004365">
    <property type="entry name" value="NA-bd_OB_tRNA"/>
</dbReference>
<keyword evidence="9" id="KW-0963">Cytoplasm</keyword>
<dbReference type="GO" id="GO:0005615">
    <property type="term" value="C:extracellular space"/>
    <property type="evidence" value="ECO:0007669"/>
    <property type="project" value="TreeGrafter"/>
</dbReference>
<comment type="catalytic activity">
    <reaction evidence="22 24">
        <text>tRNA(Lys) + L-lysine + ATP = L-lysyl-tRNA(Lys) + AMP + diphosphate</text>
        <dbReference type="Rhea" id="RHEA:20792"/>
        <dbReference type="Rhea" id="RHEA-COMP:9696"/>
        <dbReference type="Rhea" id="RHEA-COMP:9697"/>
        <dbReference type="ChEBI" id="CHEBI:30616"/>
        <dbReference type="ChEBI" id="CHEBI:32551"/>
        <dbReference type="ChEBI" id="CHEBI:33019"/>
        <dbReference type="ChEBI" id="CHEBI:78442"/>
        <dbReference type="ChEBI" id="CHEBI:78529"/>
        <dbReference type="ChEBI" id="CHEBI:456215"/>
        <dbReference type="EC" id="6.1.1.6"/>
    </reaction>
</comment>
<keyword evidence="19" id="KW-0030">Aminoacyl-tRNA synthetase</keyword>
<dbReference type="GO" id="GO:0017101">
    <property type="term" value="C:aminoacyl-tRNA synthetase multienzyme complex"/>
    <property type="evidence" value="ECO:0007669"/>
    <property type="project" value="TreeGrafter"/>
</dbReference>
<evidence type="ECO:0000256" key="12">
    <source>
        <dbReference type="ARBA" id="ARBA00022598"/>
    </source>
</evidence>
<reference evidence="27" key="3">
    <citation type="submission" date="2025-09" db="UniProtKB">
        <authorList>
            <consortium name="Ensembl"/>
        </authorList>
    </citation>
    <scope>IDENTIFICATION</scope>
</reference>
<dbReference type="GO" id="GO:0003877">
    <property type="term" value="F:ATP:ADP adenylyltransferase activity"/>
    <property type="evidence" value="ECO:0007669"/>
    <property type="project" value="TreeGrafter"/>
</dbReference>
<evidence type="ECO:0000256" key="3">
    <source>
        <dbReference type="ARBA" id="ARBA00004514"/>
    </source>
</evidence>
<dbReference type="SUPFAM" id="SSF50249">
    <property type="entry name" value="Nucleic acid-binding proteins"/>
    <property type="match status" value="1"/>
</dbReference>
<evidence type="ECO:0000256" key="14">
    <source>
        <dbReference type="ARBA" id="ARBA00022741"/>
    </source>
</evidence>
<dbReference type="EC" id="6.1.1.6" evidence="6 24"/>
<dbReference type="Ensembl" id="ENSAPLT00000020362.1">
    <property type="protein sequence ID" value="ENSAPLP00000023271.1"/>
    <property type="gene ID" value="ENSAPLG00000012705.2"/>
</dbReference>
<keyword evidence="18" id="KW-0472">Membrane</keyword>
<keyword evidence="12" id="KW-0436">Ligase</keyword>
<feature type="compositionally biased region" description="Low complexity" evidence="25">
    <location>
        <begin position="208"/>
        <end position="226"/>
    </location>
</feature>
<dbReference type="GO" id="GO:0004824">
    <property type="term" value="F:lysine-tRNA ligase activity"/>
    <property type="evidence" value="ECO:0007669"/>
    <property type="project" value="UniProtKB-EC"/>
</dbReference>
<dbReference type="PRINTS" id="PR00982">
    <property type="entry name" value="TRNASYNTHLYS"/>
</dbReference>
<dbReference type="GO" id="GO:0005739">
    <property type="term" value="C:mitochondrion"/>
    <property type="evidence" value="ECO:0007669"/>
    <property type="project" value="TreeGrafter"/>
</dbReference>
<keyword evidence="8" id="KW-1003">Cell membrane</keyword>
<comment type="function">
    <text evidence="23">Catalyzes the specific attachment of an amino acid to its cognate tRNA in a 2 step reaction: the amino acid (AA) is first activated by ATP to form AA-AMP and then transferred to the acceptor end of the tRNA. When secreted, acts as a signaling molecule that induces immune response through the activation of monocyte/macrophages. Catalyzes the synthesis of the signaling molecule diadenosine tetraphosphate (Ap4A), and thereby mediates disruption of the complex between HINT1 and MITF and the concomitant activation of MITF transcriptional activity.</text>
</comment>
<dbReference type="GO" id="GO:0005886">
    <property type="term" value="C:plasma membrane"/>
    <property type="evidence" value="ECO:0007669"/>
    <property type="project" value="UniProtKB-SubCell"/>
</dbReference>
<feature type="compositionally biased region" description="Low complexity" evidence="25">
    <location>
        <begin position="266"/>
        <end position="280"/>
    </location>
</feature>
<dbReference type="AlphaFoldDB" id="A0A493TBI3"/>
<feature type="region of interest" description="Disordered" evidence="25">
    <location>
        <begin position="208"/>
        <end position="281"/>
    </location>
</feature>
<dbReference type="PANTHER" id="PTHR42918">
    <property type="entry name" value="LYSYL-TRNA SYNTHETASE"/>
    <property type="match status" value="1"/>
</dbReference>
<feature type="domain" description="Aminoacyl-transfer RNA synthetases class-II family profile" evidence="26">
    <location>
        <begin position="518"/>
        <end position="867"/>
    </location>
</feature>
<evidence type="ECO:0000256" key="16">
    <source>
        <dbReference type="ARBA" id="ARBA00022917"/>
    </source>
</evidence>
<evidence type="ECO:0000256" key="13">
    <source>
        <dbReference type="ARBA" id="ARBA00022679"/>
    </source>
</evidence>
<proteinExistence type="inferred from homology"/>
<evidence type="ECO:0000256" key="11">
    <source>
        <dbReference type="ARBA" id="ARBA00022553"/>
    </source>
</evidence>
<dbReference type="GO" id="GO:0005634">
    <property type="term" value="C:nucleus"/>
    <property type="evidence" value="ECO:0007669"/>
    <property type="project" value="UniProtKB-SubCell"/>
</dbReference>
<evidence type="ECO:0000256" key="9">
    <source>
        <dbReference type="ARBA" id="ARBA00022490"/>
    </source>
</evidence>
<dbReference type="STRING" id="8840.ENSAPLP00000023271"/>
<comment type="similarity">
    <text evidence="5">Belongs to the class-II aminoacyl-tRNA synthetase family.</text>
</comment>
<dbReference type="GO" id="GO:0005829">
    <property type="term" value="C:cytosol"/>
    <property type="evidence" value="ECO:0007669"/>
    <property type="project" value="UniProtKB-SubCell"/>
</dbReference>
<evidence type="ECO:0000256" key="2">
    <source>
        <dbReference type="ARBA" id="ARBA00004202"/>
    </source>
</evidence>
<feature type="region of interest" description="Disordered" evidence="25">
    <location>
        <begin position="105"/>
        <end position="138"/>
    </location>
</feature>
<dbReference type="NCBIfam" id="NF001756">
    <property type="entry name" value="PRK00484.1"/>
    <property type="match status" value="1"/>
</dbReference>
<keyword evidence="16" id="KW-0648">Protein biosynthesis</keyword>
<feature type="region of interest" description="Disordered" evidence="25">
    <location>
        <begin position="308"/>
        <end position="340"/>
    </location>
</feature>
<feature type="compositionally biased region" description="Low complexity" evidence="25">
    <location>
        <begin position="109"/>
        <end position="123"/>
    </location>
</feature>
<dbReference type="InterPro" id="IPR006195">
    <property type="entry name" value="aa-tRNA-synth_II"/>
</dbReference>
<dbReference type="NCBIfam" id="TIGR00499">
    <property type="entry name" value="lysS_bact"/>
    <property type="match status" value="1"/>
</dbReference>
<evidence type="ECO:0000256" key="25">
    <source>
        <dbReference type="SAM" id="MobiDB-lite"/>
    </source>
</evidence>
<dbReference type="GO" id="GO:0000049">
    <property type="term" value="F:tRNA binding"/>
    <property type="evidence" value="ECO:0007669"/>
    <property type="project" value="TreeGrafter"/>
</dbReference>
<evidence type="ECO:0000313" key="27">
    <source>
        <dbReference type="Ensembl" id="ENSAPLP00000023271.1"/>
    </source>
</evidence>
<evidence type="ECO:0000256" key="20">
    <source>
        <dbReference type="ARBA" id="ARBA00023242"/>
    </source>
</evidence>
<dbReference type="Gene3D" id="3.30.930.10">
    <property type="entry name" value="Bira Bifunctional Protein, Domain 2"/>
    <property type="match status" value="1"/>
</dbReference>
<keyword evidence="14" id="KW-0547">Nucleotide-binding</keyword>
<comment type="subcellular location">
    <subcellularLocation>
        <location evidence="2">Cell membrane</location>
        <topology evidence="2">Peripheral membrane protein</topology>
    </subcellularLocation>
    <subcellularLocation>
        <location evidence="3">Cytoplasm</location>
        <location evidence="3">Cytosol</location>
    </subcellularLocation>
    <subcellularLocation>
        <location evidence="1">Nucleus</location>
    </subcellularLocation>
    <subcellularLocation>
        <location evidence="4">Secreted</location>
    </subcellularLocation>
</comment>
<dbReference type="PROSITE" id="PS50862">
    <property type="entry name" value="AA_TRNA_LIGASE_II"/>
    <property type="match status" value="1"/>
</dbReference>
<evidence type="ECO:0000256" key="22">
    <source>
        <dbReference type="ARBA" id="ARBA00048573"/>
    </source>
</evidence>
<dbReference type="InterPro" id="IPR045864">
    <property type="entry name" value="aa-tRNA-synth_II/BPL/LPL"/>
</dbReference>
<dbReference type="CDD" id="cd00775">
    <property type="entry name" value="LysRS_core"/>
    <property type="match status" value="1"/>
</dbReference>
<evidence type="ECO:0000256" key="5">
    <source>
        <dbReference type="ARBA" id="ARBA00008226"/>
    </source>
</evidence>
<evidence type="ECO:0000256" key="18">
    <source>
        <dbReference type="ARBA" id="ARBA00023136"/>
    </source>
</evidence>
<keyword evidence="20" id="KW-0539">Nucleus</keyword>
<dbReference type="GO" id="GO:0015966">
    <property type="term" value="P:diadenosine tetraphosphate biosynthetic process"/>
    <property type="evidence" value="ECO:0007669"/>
    <property type="project" value="TreeGrafter"/>
</dbReference>
<evidence type="ECO:0000256" key="1">
    <source>
        <dbReference type="ARBA" id="ARBA00004123"/>
    </source>
</evidence>
<dbReference type="GO" id="GO:0043032">
    <property type="term" value="P:positive regulation of macrophage activation"/>
    <property type="evidence" value="ECO:0007669"/>
    <property type="project" value="TreeGrafter"/>
</dbReference>
<dbReference type="FunFam" id="3.30.930.10:FF:000029">
    <property type="entry name" value="Lysine--tRNA ligase"/>
    <property type="match status" value="1"/>
</dbReference>
<gene>
    <name evidence="27" type="primary">KARS1</name>
</gene>
<evidence type="ECO:0000256" key="17">
    <source>
        <dbReference type="ARBA" id="ARBA00022990"/>
    </source>
</evidence>
<keyword evidence="10" id="KW-0964">Secreted</keyword>
<dbReference type="GO" id="GO:0005524">
    <property type="term" value="F:ATP binding"/>
    <property type="evidence" value="ECO:0007669"/>
    <property type="project" value="UniProtKB-KW"/>
</dbReference>